<organism evidence="1 2">
    <name type="scientific">Colletotrichum trifolii</name>
    <dbReference type="NCBI Taxonomy" id="5466"/>
    <lineage>
        <taxon>Eukaryota</taxon>
        <taxon>Fungi</taxon>
        <taxon>Dikarya</taxon>
        <taxon>Ascomycota</taxon>
        <taxon>Pezizomycotina</taxon>
        <taxon>Sordariomycetes</taxon>
        <taxon>Hypocreomycetidae</taxon>
        <taxon>Glomerellales</taxon>
        <taxon>Glomerellaceae</taxon>
        <taxon>Colletotrichum</taxon>
        <taxon>Colletotrichum orbiculare species complex</taxon>
    </lineage>
</organism>
<proteinExistence type="predicted"/>
<comment type="caution">
    <text evidence="1">The sequence shown here is derived from an EMBL/GenBank/DDBJ whole genome shotgun (WGS) entry which is preliminary data.</text>
</comment>
<reference evidence="1 2" key="1">
    <citation type="submission" date="2018-12" db="EMBL/GenBank/DDBJ databases">
        <title>Genome sequence and assembly of Colletotrichum trifolii.</title>
        <authorList>
            <person name="Gan P."/>
            <person name="Shirasu K."/>
        </authorList>
    </citation>
    <scope>NUCLEOTIDE SEQUENCE [LARGE SCALE GENOMIC DNA]</scope>
    <source>
        <strain evidence="1 2">543-2</strain>
    </source>
</reference>
<name>A0A4R8QHQ6_COLTR</name>
<keyword evidence="2" id="KW-1185">Reference proteome</keyword>
<sequence length="55" mass="6444">MRRRLVSCRCPTWLHTHASIQTMKNSRPARHMAPIPPLQWLVRPLRCLCPTRAVV</sequence>
<accession>A0A4R8QHQ6</accession>
<dbReference type="EMBL" id="RYZW01000199">
    <property type="protein sequence ID" value="TDZ38427.1"/>
    <property type="molecule type" value="Genomic_DNA"/>
</dbReference>
<dbReference type="AlphaFoldDB" id="A0A4R8QHQ6"/>
<protein>
    <submittedName>
        <fullName evidence="1">Uncharacterized protein</fullName>
    </submittedName>
</protein>
<gene>
    <name evidence="1" type="ORF">CTRI78_v010822</name>
</gene>
<dbReference type="Proteomes" id="UP000295703">
    <property type="component" value="Unassembled WGS sequence"/>
</dbReference>
<evidence type="ECO:0000313" key="1">
    <source>
        <dbReference type="EMBL" id="TDZ38427.1"/>
    </source>
</evidence>
<evidence type="ECO:0000313" key="2">
    <source>
        <dbReference type="Proteomes" id="UP000295703"/>
    </source>
</evidence>